<reference evidence="13" key="1">
    <citation type="journal article" name="Sci. Rep.">
        <title>Rearrangement and evolution of mitochondrial genomes in Thysanoptera (Insecta).</title>
        <authorList>
            <person name="Tyagi K."/>
            <person name="Chakraborty R."/>
            <person name="Cameron S.L."/>
            <person name="Sweet A.D."/>
            <person name="Chandra K."/>
            <person name="Kumar V."/>
        </authorList>
    </citation>
    <scope>NUCLEOTIDE SEQUENCE</scope>
</reference>
<keyword evidence="5 12" id="KW-0812">Transmembrane</keyword>
<evidence type="ECO:0000256" key="5">
    <source>
        <dbReference type="ARBA" id="ARBA00022692"/>
    </source>
</evidence>
<dbReference type="GO" id="GO:0005743">
    <property type="term" value="C:mitochondrial inner membrane"/>
    <property type="evidence" value="ECO:0007669"/>
    <property type="project" value="UniProtKB-SubCell"/>
</dbReference>
<gene>
    <name evidence="13" type="primary">atp6</name>
</gene>
<evidence type="ECO:0000256" key="3">
    <source>
        <dbReference type="ARBA" id="ARBA00022448"/>
    </source>
</evidence>
<evidence type="ECO:0000313" key="13">
    <source>
        <dbReference type="EMBL" id="QTF76100.1"/>
    </source>
</evidence>
<keyword evidence="3" id="KW-0813">Transport</keyword>
<feature type="transmembrane region" description="Helical" evidence="12">
    <location>
        <begin position="100"/>
        <end position="120"/>
    </location>
</feature>
<keyword evidence="9 12" id="KW-0472">Membrane</keyword>
<organism evidence="13">
    <name type="scientific">Rhipiphorothrips cruentatus</name>
    <dbReference type="NCBI Taxonomy" id="764491"/>
    <lineage>
        <taxon>Eukaryota</taxon>
        <taxon>Metazoa</taxon>
        <taxon>Ecdysozoa</taxon>
        <taxon>Arthropoda</taxon>
        <taxon>Hexapoda</taxon>
        <taxon>Insecta</taxon>
        <taxon>Pterygota</taxon>
        <taxon>Neoptera</taxon>
        <taxon>Paraneoptera</taxon>
        <taxon>Thysanoptera</taxon>
        <taxon>Terebrantia</taxon>
        <taxon>Thripoidea</taxon>
        <taxon>Thripidae</taxon>
        <taxon>Rhipiphorothrips</taxon>
    </lineage>
</organism>
<evidence type="ECO:0000256" key="2">
    <source>
        <dbReference type="ARBA" id="ARBA00006810"/>
    </source>
</evidence>
<keyword evidence="10" id="KW-0066">ATP synthesis</keyword>
<keyword evidence="4" id="KW-0138">CF(0)</keyword>
<dbReference type="GO" id="GO:0046933">
    <property type="term" value="F:proton-transporting ATP synthase activity, rotational mechanism"/>
    <property type="evidence" value="ECO:0007669"/>
    <property type="project" value="TreeGrafter"/>
</dbReference>
<protein>
    <recommendedName>
        <fullName evidence="11">ATP synthase subunit a</fullName>
    </recommendedName>
</protein>
<evidence type="ECO:0000256" key="9">
    <source>
        <dbReference type="ARBA" id="ARBA00023136"/>
    </source>
</evidence>
<evidence type="ECO:0000256" key="1">
    <source>
        <dbReference type="ARBA" id="ARBA00004141"/>
    </source>
</evidence>
<evidence type="ECO:0000256" key="4">
    <source>
        <dbReference type="ARBA" id="ARBA00022547"/>
    </source>
</evidence>
<dbReference type="NCBIfam" id="TIGR01131">
    <property type="entry name" value="ATP_synt_6_or_A"/>
    <property type="match status" value="1"/>
</dbReference>
<dbReference type="PRINTS" id="PR00123">
    <property type="entry name" value="ATPASEA"/>
</dbReference>
<dbReference type="PROSITE" id="PS00449">
    <property type="entry name" value="ATPASE_A"/>
    <property type="match status" value="1"/>
</dbReference>
<dbReference type="SUPFAM" id="SSF81336">
    <property type="entry name" value="F1F0 ATP synthase subunit A"/>
    <property type="match status" value="1"/>
</dbReference>
<feature type="transmembrane region" description="Helical" evidence="12">
    <location>
        <begin position="71"/>
        <end position="93"/>
    </location>
</feature>
<name>A0A8A5L8Q7_9NEOP</name>
<dbReference type="InterPro" id="IPR035908">
    <property type="entry name" value="F0_ATP_A_sf"/>
</dbReference>
<dbReference type="AlphaFoldDB" id="A0A8A5L8Q7"/>
<feature type="transmembrane region" description="Helical" evidence="12">
    <location>
        <begin position="126"/>
        <end position="146"/>
    </location>
</feature>
<comment type="subcellular location">
    <subcellularLocation>
        <location evidence="1">Membrane</location>
        <topology evidence="1">Multi-pass membrane protein</topology>
    </subcellularLocation>
    <subcellularLocation>
        <location evidence="11">Mitochondrion inner membrane</location>
        <topology evidence="11">Multi-pass membrane protein</topology>
    </subcellularLocation>
</comment>
<dbReference type="CDD" id="cd00310">
    <property type="entry name" value="ATP-synt_Fo_a_6"/>
    <property type="match status" value="1"/>
</dbReference>
<dbReference type="InterPro" id="IPR045083">
    <property type="entry name" value="ATP_synth_F0_asu_bact/mt"/>
</dbReference>
<evidence type="ECO:0000256" key="11">
    <source>
        <dbReference type="RuleBase" id="RU004450"/>
    </source>
</evidence>
<dbReference type="InterPro" id="IPR023011">
    <property type="entry name" value="ATP_synth_F0_asu_AS"/>
</dbReference>
<geneLocation type="mitochondrion" evidence="13"/>
<dbReference type="Pfam" id="PF00119">
    <property type="entry name" value="ATP-synt_A"/>
    <property type="match status" value="1"/>
</dbReference>
<dbReference type="EMBL" id="MN072396">
    <property type="protein sequence ID" value="QTF76100.1"/>
    <property type="molecule type" value="Genomic_DNA"/>
</dbReference>
<evidence type="ECO:0000256" key="10">
    <source>
        <dbReference type="ARBA" id="ARBA00023310"/>
    </source>
</evidence>
<evidence type="ECO:0000256" key="12">
    <source>
        <dbReference type="SAM" id="Phobius"/>
    </source>
</evidence>
<proteinExistence type="inferred from homology"/>
<accession>A0A8A5L8Q7</accession>
<dbReference type="Gene3D" id="1.20.120.220">
    <property type="entry name" value="ATP synthase, F0 complex, subunit A"/>
    <property type="match status" value="1"/>
</dbReference>
<sequence>MLMNLFSSFDPITSFFGLMPLNWISALLHLLLIPSLFWVKKNRMTYILFKILNFLFKEISIVMTGKKTGAQMIFISLLLFIMFNNFMGLFPYIFTASSHLTFSLLFALSLWISFMMFGWINLTNSMFSHLLPMGTPMILMPFLVCIETISNIIRPGTLSIRLTANMISGHLLMTLLGNQGSSISLILMIFFILIQSMLLILEVSVSIIQAYVFSILSSLYSGELNSH</sequence>
<keyword evidence="8" id="KW-0406">Ion transport</keyword>
<evidence type="ECO:0000256" key="6">
    <source>
        <dbReference type="ARBA" id="ARBA00022781"/>
    </source>
</evidence>
<dbReference type="GO" id="GO:0045259">
    <property type="term" value="C:proton-transporting ATP synthase complex"/>
    <property type="evidence" value="ECO:0007669"/>
    <property type="project" value="UniProtKB-KW"/>
</dbReference>
<keyword evidence="13" id="KW-0496">Mitochondrion</keyword>
<keyword evidence="6" id="KW-0375">Hydrogen ion transport</keyword>
<feature type="transmembrane region" description="Helical" evidence="12">
    <location>
        <begin position="20"/>
        <end position="39"/>
    </location>
</feature>
<dbReference type="PANTHER" id="PTHR11410">
    <property type="entry name" value="ATP SYNTHASE SUBUNIT A"/>
    <property type="match status" value="1"/>
</dbReference>
<keyword evidence="7 12" id="KW-1133">Transmembrane helix</keyword>
<evidence type="ECO:0000256" key="7">
    <source>
        <dbReference type="ARBA" id="ARBA00022989"/>
    </source>
</evidence>
<evidence type="ECO:0000256" key="8">
    <source>
        <dbReference type="ARBA" id="ARBA00023065"/>
    </source>
</evidence>
<dbReference type="PANTHER" id="PTHR11410:SF0">
    <property type="entry name" value="ATP SYNTHASE SUBUNIT A"/>
    <property type="match status" value="1"/>
</dbReference>
<dbReference type="InterPro" id="IPR000568">
    <property type="entry name" value="ATP_synth_F0_asu"/>
</dbReference>
<comment type="similarity">
    <text evidence="2">Belongs to the ATPase A chain family.</text>
</comment>